<dbReference type="Proteomes" id="UP000637002">
    <property type="component" value="Unassembled WGS sequence"/>
</dbReference>
<dbReference type="Pfam" id="PF02515">
    <property type="entry name" value="CoA_transf_3"/>
    <property type="match status" value="1"/>
</dbReference>
<dbReference type="Gene3D" id="3.30.1540.10">
    <property type="entry name" value="formyl-coa transferase, domain 3"/>
    <property type="match status" value="1"/>
</dbReference>
<dbReference type="GO" id="GO:0008410">
    <property type="term" value="F:CoA-transferase activity"/>
    <property type="evidence" value="ECO:0007669"/>
    <property type="project" value="TreeGrafter"/>
</dbReference>
<gene>
    <name evidence="2" type="ORF">GCM10010994_44510</name>
</gene>
<dbReference type="EMBL" id="BMGG01000008">
    <property type="protein sequence ID" value="GGC81643.1"/>
    <property type="molecule type" value="Genomic_DNA"/>
</dbReference>
<sequence>MAAPLEGVKVVDFSRVLAGPLCGRTLQDLGAHVTKIEPPRGDVSRLAAPINPNGVTGYYAQQNAGKRALSIDLNKAEAKEIAWKLVEEADILVENFRPGTLAAFGFDYESVAKRNPRLIYVSISGYGQGGPWRGRMAYAPTVQAEAGFTHHTLRHFGGLLSAPKTDALSHADAYVGMQGVIAVLAALHQRDRTGVGQHIDVAMAATMLAVNEHAHVDLNGLDPADDPAILGATDGSFFTGPNGEQFFCAISPVSAMTYSWYIAAMRRPDLLEDRRFVTSALRSANRAQFEEIIQKWIWTFPDMATLDAHFDQAKLAIGEVHTIEELAASEWADYWGATLNVPDRQGGEFRLPGRPWKFSGAELPAPGAPSEQGEQNEEICRELGYGDADIARMRTSGALIGNFVSQMIAMVGAQATERAARHARESK</sequence>
<dbReference type="InterPro" id="IPR023606">
    <property type="entry name" value="CoA-Trfase_III_dom_1_sf"/>
</dbReference>
<dbReference type="InterPro" id="IPR003673">
    <property type="entry name" value="CoA-Trfase_fam_III"/>
</dbReference>
<evidence type="ECO:0000256" key="1">
    <source>
        <dbReference type="ARBA" id="ARBA00022679"/>
    </source>
</evidence>
<proteinExistence type="predicted"/>
<keyword evidence="1 2" id="KW-0808">Transferase</keyword>
<dbReference type="InterPro" id="IPR044855">
    <property type="entry name" value="CoA-Trfase_III_dom3_sf"/>
</dbReference>
<dbReference type="InterPro" id="IPR050483">
    <property type="entry name" value="CoA-transferase_III_domain"/>
</dbReference>
<dbReference type="Gene3D" id="3.40.50.10540">
    <property type="entry name" value="Crotonobetainyl-coa:carnitine coa-transferase, domain 1"/>
    <property type="match status" value="1"/>
</dbReference>
<dbReference type="PANTHER" id="PTHR48207">
    <property type="entry name" value="SUCCINATE--HYDROXYMETHYLGLUTARATE COA-TRANSFERASE"/>
    <property type="match status" value="1"/>
</dbReference>
<keyword evidence="3" id="KW-1185">Reference proteome</keyword>
<dbReference type="RefSeq" id="WP_188611364.1">
    <property type="nucleotide sequence ID" value="NZ_BMGG01000008.1"/>
</dbReference>
<comment type="caution">
    <text evidence="2">The sequence shown here is derived from an EMBL/GenBank/DDBJ whole genome shotgun (WGS) entry which is preliminary data.</text>
</comment>
<reference evidence="2" key="1">
    <citation type="journal article" date="2014" name="Int. J. Syst. Evol. Microbiol.">
        <title>Complete genome sequence of Corynebacterium casei LMG S-19264T (=DSM 44701T), isolated from a smear-ripened cheese.</title>
        <authorList>
            <consortium name="US DOE Joint Genome Institute (JGI-PGF)"/>
            <person name="Walter F."/>
            <person name="Albersmeier A."/>
            <person name="Kalinowski J."/>
            <person name="Ruckert C."/>
        </authorList>
    </citation>
    <scope>NUCLEOTIDE SEQUENCE</scope>
    <source>
        <strain evidence="2">CGMCC 1.12919</strain>
    </source>
</reference>
<dbReference type="SUPFAM" id="SSF89796">
    <property type="entry name" value="CoA-transferase family III (CaiB/BaiF)"/>
    <property type="match status" value="1"/>
</dbReference>
<evidence type="ECO:0000313" key="3">
    <source>
        <dbReference type="Proteomes" id="UP000637002"/>
    </source>
</evidence>
<accession>A0A916UQ59</accession>
<organism evidence="2 3">
    <name type="scientific">Chelatococcus reniformis</name>
    <dbReference type="NCBI Taxonomy" id="1494448"/>
    <lineage>
        <taxon>Bacteria</taxon>
        <taxon>Pseudomonadati</taxon>
        <taxon>Pseudomonadota</taxon>
        <taxon>Alphaproteobacteria</taxon>
        <taxon>Hyphomicrobiales</taxon>
        <taxon>Chelatococcaceae</taxon>
        <taxon>Chelatococcus</taxon>
    </lineage>
</organism>
<reference evidence="2" key="2">
    <citation type="submission" date="2020-09" db="EMBL/GenBank/DDBJ databases">
        <authorList>
            <person name="Sun Q."/>
            <person name="Zhou Y."/>
        </authorList>
    </citation>
    <scope>NUCLEOTIDE SEQUENCE</scope>
    <source>
        <strain evidence="2">CGMCC 1.12919</strain>
    </source>
</reference>
<protein>
    <submittedName>
        <fullName evidence="2">CoA transferase</fullName>
    </submittedName>
</protein>
<dbReference type="AlphaFoldDB" id="A0A916UQ59"/>
<dbReference type="PANTHER" id="PTHR48207:SF3">
    <property type="entry name" value="SUCCINATE--HYDROXYMETHYLGLUTARATE COA-TRANSFERASE"/>
    <property type="match status" value="1"/>
</dbReference>
<name>A0A916UQ59_9HYPH</name>
<evidence type="ECO:0000313" key="2">
    <source>
        <dbReference type="EMBL" id="GGC81643.1"/>
    </source>
</evidence>